<gene>
    <name evidence="2" type="ORF">N7468_004074</name>
</gene>
<organism evidence="2 3">
    <name type="scientific">Penicillium chermesinum</name>
    <dbReference type="NCBI Taxonomy" id="63820"/>
    <lineage>
        <taxon>Eukaryota</taxon>
        <taxon>Fungi</taxon>
        <taxon>Dikarya</taxon>
        <taxon>Ascomycota</taxon>
        <taxon>Pezizomycotina</taxon>
        <taxon>Eurotiomycetes</taxon>
        <taxon>Eurotiomycetidae</taxon>
        <taxon>Eurotiales</taxon>
        <taxon>Aspergillaceae</taxon>
        <taxon>Penicillium</taxon>
    </lineage>
</organism>
<evidence type="ECO:0000313" key="3">
    <source>
        <dbReference type="Proteomes" id="UP001150941"/>
    </source>
</evidence>
<reference evidence="2" key="2">
    <citation type="journal article" date="2023" name="IMA Fungus">
        <title>Comparative genomic study of the Penicillium genus elucidates a diverse pangenome and 15 lateral gene transfer events.</title>
        <authorList>
            <person name="Petersen C."/>
            <person name="Sorensen T."/>
            <person name="Nielsen M.R."/>
            <person name="Sondergaard T.E."/>
            <person name="Sorensen J.L."/>
            <person name="Fitzpatrick D.A."/>
            <person name="Frisvad J.C."/>
            <person name="Nielsen K.L."/>
        </authorList>
    </citation>
    <scope>NUCLEOTIDE SEQUENCE</scope>
    <source>
        <strain evidence="2">IBT 19713</strain>
    </source>
</reference>
<dbReference type="CDD" id="cd02970">
    <property type="entry name" value="PRX_like2"/>
    <property type="match status" value="1"/>
</dbReference>
<sequence>MATEVQAAPQPEPVATAPEVNDKTSQTMTSAEVPSAETLHKVGEYTVLDRKGEKHTFKSILEGPAATDRVLVIFIRHFFCGTVPPDDIKKLPGTSVVVIGCGDPSLIDFYAAETKCPFAFYADPTQKLYDDLGMTRTMALGPRAEYSQEGMVGNAIKSMVRAIRNAPFSSLLKSGDVKQVGGEFLFEPNGEGGKKVSWCYRMENTRNHAPLETLKAVLDPEGQILKRA</sequence>
<dbReference type="RefSeq" id="XP_058332374.1">
    <property type="nucleotide sequence ID" value="XM_058473371.1"/>
</dbReference>
<protein>
    <submittedName>
        <fullName evidence="2">Uncharacterized protein</fullName>
    </submittedName>
</protein>
<feature type="compositionally biased region" description="Polar residues" evidence="1">
    <location>
        <begin position="23"/>
        <end position="32"/>
    </location>
</feature>
<reference evidence="2" key="1">
    <citation type="submission" date="2022-11" db="EMBL/GenBank/DDBJ databases">
        <authorList>
            <person name="Petersen C."/>
        </authorList>
    </citation>
    <scope>NUCLEOTIDE SEQUENCE</scope>
    <source>
        <strain evidence="2">IBT 19713</strain>
    </source>
</reference>
<dbReference type="PANTHER" id="PTHR28630:SF3">
    <property type="entry name" value="PEROXIREDOXIN-LIKE 2C"/>
    <property type="match status" value="1"/>
</dbReference>
<dbReference type="EMBL" id="JAPQKS010000003">
    <property type="protein sequence ID" value="KAJ5239455.1"/>
    <property type="molecule type" value="Genomic_DNA"/>
</dbReference>
<feature type="region of interest" description="Disordered" evidence="1">
    <location>
        <begin position="1"/>
        <end position="35"/>
    </location>
</feature>
<dbReference type="GeneID" id="83200674"/>
<evidence type="ECO:0000256" key="1">
    <source>
        <dbReference type="SAM" id="MobiDB-lite"/>
    </source>
</evidence>
<dbReference type="OrthoDB" id="40334at2759"/>
<dbReference type="PANTHER" id="PTHR28630">
    <property type="match status" value="1"/>
</dbReference>
<dbReference type="InterPro" id="IPR032801">
    <property type="entry name" value="PXL2A/B/C"/>
</dbReference>
<dbReference type="AlphaFoldDB" id="A0A9W9TS78"/>
<proteinExistence type="predicted"/>
<keyword evidence="3" id="KW-1185">Reference proteome</keyword>
<comment type="caution">
    <text evidence="2">The sequence shown here is derived from an EMBL/GenBank/DDBJ whole genome shotgun (WGS) entry which is preliminary data.</text>
</comment>
<accession>A0A9W9TS78</accession>
<dbReference type="InterPro" id="IPR036249">
    <property type="entry name" value="Thioredoxin-like_sf"/>
</dbReference>
<dbReference type="Pfam" id="PF13911">
    <property type="entry name" value="AhpC-TSA_2"/>
    <property type="match status" value="1"/>
</dbReference>
<name>A0A9W9TS78_9EURO</name>
<dbReference type="Proteomes" id="UP001150941">
    <property type="component" value="Unassembled WGS sequence"/>
</dbReference>
<dbReference type="SUPFAM" id="SSF52833">
    <property type="entry name" value="Thioredoxin-like"/>
    <property type="match status" value="1"/>
</dbReference>
<evidence type="ECO:0000313" key="2">
    <source>
        <dbReference type="EMBL" id="KAJ5239455.1"/>
    </source>
</evidence>